<dbReference type="RefSeq" id="WP_207542399.1">
    <property type="nucleotide sequence ID" value="NZ_JAFNAA010000015.1"/>
</dbReference>
<evidence type="ECO:0000256" key="1">
    <source>
        <dbReference type="ARBA" id="ARBA00004651"/>
    </source>
</evidence>
<dbReference type="InterPro" id="IPR049278">
    <property type="entry name" value="MS_channel_C"/>
</dbReference>
<feature type="domain" description="Mechanosensitive ion channel MscS C-terminal" evidence="9">
    <location>
        <begin position="278"/>
        <end position="329"/>
    </location>
</feature>
<comment type="subcellular location">
    <subcellularLocation>
        <location evidence="1">Cell membrane</location>
        <topology evidence="1">Multi-pass membrane protein</topology>
    </subcellularLocation>
</comment>
<protein>
    <submittedName>
        <fullName evidence="10">Mechanosensitive ion channel family protein</fullName>
    </submittedName>
</protein>
<evidence type="ECO:0000256" key="6">
    <source>
        <dbReference type="ARBA" id="ARBA00023136"/>
    </source>
</evidence>
<name>A0A8I1WB70_PLESH</name>
<dbReference type="Pfam" id="PF00924">
    <property type="entry name" value="MS_channel_2nd"/>
    <property type="match status" value="1"/>
</dbReference>
<dbReference type="Pfam" id="PF21082">
    <property type="entry name" value="MS_channel_3rd"/>
    <property type="match status" value="1"/>
</dbReference>
<keyword evidence="6 7" id="KW-0472">Membrane</keyword>
<accession>A0A8I1WB70</accession>
<dbReference type="InterPro" id="IPR006686">
    <property type="entry name" value="MscS_channel_CS"/>
</dbReference>
<reference evidence="10" key="1">
    <citation type="submission" date="2021-03" db="EMBL/GenBank/DDBJ databases">
        <title>Plesiomonas shigelloides zfcc0051, isolated from zebrafish feces.</title>
        <authorList>
            <person name="Vanderhoek Z."/>
            <person name="Gaulke C."/>
        </authorList>
    </citation>
    <scope>NUCLEOTIDE SEQUENCE</scope>
    <source>
        <strain evidence="10">Zfcc0051</strain>
    </source>
</reference>
<proteinExistence type="inferred from homology"/>
<dbReference type="InterPro" id="IPR011014">
    <property type="entry name" value="MscS_channel_TM-2"/>
</dbReference>
<feature type="domain" description="Mechanosensitive ion channel MscS" evidence="8">
    <location>
        <begin position="179"/>
        <end position="246"/>
    </location>
</feature>
<gene>
    <name evidence="10" type="ORF">J2R62_13160</name>
</gene>
<keyword evidence="5 7" id="KW-1133">Transmembrane helix</keyword>
<dbReference type="PANTHER" id="PTHR43634:SF2">
    <property type="entry name" value="LOW CONDUCTANCE MECHANOSENSITIVE CHANNEL YNAI"/>
    <property type="match status" value="1"/>
</dbReference>
<dbReference type="Proteomes" id="UP000664658">
    <property type="component" value="Unassembled WGS sequence"/>
</dbReference>
<dbReference type="InterPro" id="IPR023408">
    <property type="entry name" value="MscS_beta-dom_sf"/>
</dbReference>
<keyword evidence="3" id="KW-1003">Cell membrane</keyword>
<dbReference type="SUPFAM" id="SSF82689">
    <property type="entry name" value="Mechanosensitive channel protein MscS (YggB), C-terminal domain"/>
    <property type="match status" value="1"/>
</dbReference>
<dbReference type="InterPro" id="IPR010920">
    <property type="entry name" value="LSM_dom_sf"/>
</dbReference>
<dbReference type="InterPro" id="IPR006685">
    <property type="entry name" value="MscS_channel_2nd"/>
</dbReference>
<evidence type="ECO:0000256" key="5">
    <source>
        <dbReference type="ARBA" id="ARBA00022989"/>
    </source>
</evidence>
<comment type="similarity">
    <text evidence="2">Belongs to the MscS (TC 1.A.23) family.</text>
</comment>
<sequence>MSDLLVFLIQLQSVFDAHAWLAQILIVVIFTAISLIAWFVFRKKNRNSRDYHKYLWRLFWQISSPVILWSIFILSSTQLLRIVANEFMPSLSGIIGDIRLFAVIWVMVRGIFKYLNSVEKVQIMHGKDSTTVSAITKLSKFSVLLLFSLIIADYFGVSFSGLLAFGGTGAIIIGLAGKDILSNFFSGLMIYIDRPFNVGDWVSSPDRNIEGTVQSIGWRLTKIFTFDNRPLYVPNSVFSNISVENPGRMTNRRITATIGLRYEDAEKMDDVVNAVRSYLHLLVSFNEFGASSLNFSIYCFTKTSDWAEWLAIQQQVFLRIIALIKEQDAALAYPGETVFLQSVPLNRPGNAGSVTLKS</sequence>
<evidence type="ECO:0000313" key="10">
    <source>
        <dbReference type="EMBL" id="MBO1109144.1"/>
    </source>
</evidence>
<dbReference type="PROSITE" id="PS01246">
    <property type="entry name" value="UPF0003"/>
    <property type="match status" value="1"/>
</dbReference>
<evidence type="ECO:0000256" key="3">
    <source>
        <dbReference type="ARBA" id="ARBA00022475"/>
    </source>
</evidence>
<dbReference type="Gene3D" id="3.30.70.100">
    <property type="match status" value="1"/>
</dbReference>
<evidence type="ECO:0000259" key="9">
    <source>
        <dbReference type="Pfam" id="PF21082"/>
    </source>
</evidence>
<dbReference type="PANTHER" id="PTHR43634">
    <property type="entry name" value="OW CONDUCTANCE MECHANOSENSITIVE CHANNEL"/>
    <property type="match status" value="1"/>
</dbReference>
<feature type="transmembrane region" description="Helical" evidence="7">
    <location>
        <begin position="90"/>
        <end position="112"/>
    </location>
</feature>
<comment type="caution">
    <text evidence="10">The sequence shown here is derived from an EMBL/GenBank/DDBJ whole genome shotgun (WGS) entry which is preliminary data.</text>
</comment>
<dbReference type="GO" id="GO:0005886">
    <property type="term" value="C:plasma membrane"/>
    <property type="evidence" value="ECO:0007669"/>
    <property type="project" value="UniProtKB-SubCell"/>
</dbReference>
<evidence type="ECO:0000259" key="8">
    <source>
        <dbReference type="Pfam" id="PF00924"/>
    </source>
</evidence>
<feature type="transmembrane region" description="Helical" evidence="7">
    <location>
        <begin position="20"/>
        <end position="41"/>
    </location>
</feature>
<evidence type="ECO:0000313" key="11">
    <source>
        <dbReference type="Proteomes" id="UP000664658"/>
    </source>
</evidence>
<dbReference type="InterPro" id="IPR011066">
    <property type="entry name" value="MscS_channel_C_sf"/>
</dbReference>
<evidence type="ECO:0000256" key="2">
    <source>
        <dbReference type="ARBA" id="ARBA00008017"/>
    </source>
</evidence>
<dbReference type="GO" id="GO:0008381">
    <property type="term" value="F:mechanosensitive monoatomic ion channel activity"/>
    <property type="evidence" value="ECO:0007669"/>
    <property type="project" value="UniProtKB-ARBA"/>
</dbReference>
<organism evidence="10 11">
    <name type="scientific">Plesiomonas shigelloides</name>
    <name type="common">Aeromonas shigelloides</name>
    <dbReference type="NCBI Taxonomy" id="703"/>
    <lineage>
        <taxon>Bacteria</taxon>
        <taxon>Pseudomonadati</taxon>
        <taxon>Pseudomonadota</taxon>
        <taxon>Gammaproteobacteria</taxon>
        <taxon>Enterobacterales</taxon>
        <taxon>Enterobacteriaceae</taxon>
        <taxon>Plesiomonas</taxon>
    </lineage>
</organism>
<dbReference type="InterPro" id="IPR045042">
    <property type="entry name" value="YnaI-like"/>
</dbReference>
<evidence type="ECO:0000256" key="7">
    <source>
        <dbReference type="SAM" id="Phobius"/>
    </source>
</evidence>
<dbReference type="Gene3D" id="2.30.30.60">
    <property type="match status" value="1"/>
</dbReference>
<dbReference type="EMBL" id="JAFNAA010000015">
    <property type="protein sequence ID" value="MBO1109144.1"/>
    <property type="molecule type" value="Genomic_DNA"/>
</dbReference>
<dbReference type="SUPFAM" id="SSF82861">
    <property type="entry name" value="Mechanosensitive channel protein MscS (YggB), transmembrane region"/>
    <property type="match status" value="1"/>
</dbReference>
<keyword evidence="4 7" id="KW-0812">Transmembrane</keyword>
<dbReference type="AlphaFoldDB" id="A0A8I1WB70"/>
<evidence type="ECO:0000256" key="4">
    <source>
        <dbReference type="ARBA" id="ARBA00022692"/>
    </source>
</evidence>
<feature type="transmembrane region" description="Helical" evidence="7">
    <location>
        <begin position="62"/>
        <end position="84"/>
    </location>
</feature>
<dbReference type="Gene3D" id="1.10.287.1260">
    <property type="match status" value="1"/>
</dbReference>
<dbReference type="SUPFAM" id="SSF50182">
    <property type="entry name" value="Sm-like ribonucleoproteins"/>
    <property type="match status" value="1"/>
</dbReference>